<evidence type="ECO:0000313" key="1">
    <source>
        <dbReference type="EMBL" id="GAM00581.1"/>
    </source>
</evidence>
<reference evidence="1 2" key="1">
    <citation type="submission" date="2014-11" db="EMBL/GenBank/DDBJ databases">
        <title>Whole genome shotgun sequence of Sphingomonas parapaucimobilis NBRC 15100.</title>
        <authorList>
            <person name="Katano-Makiyama Y."/>
            <person name="Hosoyama A."/>
            <person name="Hashimoto M."/>
            <person name="Hosoyama Y."/>
            <person name="Noguchi M."/>
            <person name="Numata M."/>
            <person name="Tsuchikane K."/>
            <person name="Hirakata S."/>
            <person name="Uohara A."/>
            <person name="Shimodaira J."/>
            <person name="Ohji S."/>
            <person name="Ichikawa N."/>
            <person name="Kimura A."/>
            <person name="Yamazoe A."/>
            <person name="Fujita N."/>
        </authorList>
    </citation>
    <scope>NUCLEOTIDE SEQUENCE [LARGE SCALE GENOMIC DNA]</scope>
    <source>
        <strain evidence="1 2">NBRC 15100</strain>
    </source>
</reference>
<proteinExistence type="predicted"/>
<accession>A0A0A1W5Z5</accession>
<evidence type="ECO:0000313" key="2">
    <source>
        <dbReference type="Proteomes" id="UP000032305"/>
    </source>
</evidence>
<dbReference type="EMBL" id="BBPI01000034">
    <property type="protein sequence ID" value="GAM00581.1"/>
    <property type="molecule type" value="Genomic_DNA"/>
</dbReference>
<comment type="caution">
    <text evidence="1">The sequence shown here is derived from an EMBL/GenBank/DDBJ whole genome shotgun (WGS) entry which is preliminary data.</text>
</comment>
<dbReference type="AlphaFoldDB" id="A0A0A1W5Z5"/>
<dbReference type="Proteomes" id="UP000032305">
    <property type="component" value="Unassembled WGS sequence"/>
</dbReference>
<protein>
    <submittedName>
        <fullName evidence="1">Uncharacterized protein</fullName>
    </submittedName>
</protein>
<name>A0A0A1W5Z5_9SPHN</name>
<organism evidence="1 2">
    <name type="scientific">Sphingomonas parapaucimobilis NBRC 15100</name>
    <dbReference type="NCBI Taxonomy" id="1219049"/>
    <lineage>
        <taxon>Bacteria</taxon>
        <taxon>Pseudomonadati</taxon>
        <taxon>Pseudomonadota</taxon>
        <taxon>Alphaproteobacteria</taxon>
        <taxon>Sphingomonadales</taxon>
        <taxon>Sphingomonadaceae</taxon>
        <taxon>Sphingomonas</taxon>
    </lineage>
</organism>
<keyword evidence="2" id="KW-1185">Reference proteome</keyword>
<gene>
    <name evidence="1" type="ORF">SP5_034_01560</name>
</gene>
<sequence length="185" mass="20958">MDMQWLIDTAGKVGPATVALAVLAATIAQNRWNNAVARRSAAVEDQKVRLALLERRLQAIADLDQFRTKLDLRDGIDEDGLQKFNNAMDLAELVFPSAEEHMRNCHSHAFAYEESHLHVVRAAMRGDTERCAQAKQVMDARRRELDVTLSQMREIMITRARMDDVSPLPPPLAVRIGRAVWGRRF</sequence>